<dbReference type="Pfam" id="PF14497">
    <property type="entry name" value="GST_C_3"/>
    <property type="match status" value="1"/>
</dbReference>
<dbReference type="Proteomes" id="UP000287033">
    <property type="component" value="Unassembled WGS sequence"/>
</dbReference>
<dbReference type="OrthoDB" id="4951845at2759"/>
<dbReference type="PROSITE" id="PS50405">
    <property type="entry name" value="GST_CTER"/>
    <property type="match status" value="1"/>
</dbReference>
<dbReference type="InterPro" id="IPR010987">
    <property type="entry name" value="Glutathione-S-Trfase_C-like"/>
</dbReference>
<name>A0A401TI77_CHIPU</name>
<proteinExistence type="predicted"/>
<feature type="domain" description="GST C-terminal" evidence="1">
    <location>
        <begin position="1"/>
        <end position="56"/>
    </location>
</feature>
<dbReference type="STRING" id="137246.A0A401TI77"/>
<evidence type="ECO:0000313" key="2">
    <source>
        <dbReference type="EMBL" id="GCC42337.1"/>
    </source>
</evidence>
<feature type="non-terminal residue" evidence="2">
    <location>
        <position position="1"/>
    </location>
</feature>
<keyword evidence="3" id="KW-1185">Reference proteome</keyword>
<comment type="caution">
    <text evidence="2">The sequence shown here is derived from an EMBL/GenBank/DDBJ whole genome shotgun (WGS) entry which is preliminary data.</text>
</comment>
<dbReference type="AlphaFoldDB" id="A0A401TI77"/>
<dbReference type="InterPro" id="IPR004046">
    <property type="entry name" value="GST_C"/>
</dbReference>
<evidence type="ECO:0000259" key="1">
    <source>
        <dbReference type="PROSITE" id="PS50405"/>
    </source>
</evidence>
<dbReference type="InterPro" id="IPR036282">
    <property type="entry name" value="Glutathione-S-Trfase_C_sf"/>
</dbReference>
<dbReference type="EMBL" id="BEZZ01077267">
    <property type="protein sequence ID" value="GCC42337.1"/>
    <property type="molecule type" value="Genomic_DNA"/>
</dbReference>
<evidence type="ECO:0000313" key="3">
    <source>
        <dbReference type="Proteomes" id="UP000287033"/>
    </source>
</evidence>
<dbReference type="OMA" id="CLKCTPV"/>
<accession>A0A401TI77</accession>
<dbReference type="Gene3D" id="1.20.1050.10">
    <property type="match status" value="1"/>
</dbReference>
<protein>
    <recommendedName>
        <fullName evidence="1">GST C-terminal domain-containing protein</fullName>
    </recommendedName>
</protein>
<gene>
    <name evidence="2" type="ORF">chiPu_0026340</name>
</gene>
<reference evidence="2 3" key="1">
    <citation type="journal article" date="2018" name="Nat. Ecol. Evol.">
        <title>Shark genomes provide insights into elasmobranch evolution and the origin of vertebrates.</title>
        <authorList>
            <person name="Hara Y"/>
            <person name="Yamaguchi K"/>
            <person name="Onimaru K"/>
            <person name="Kadota M"/>
            <person name="Koyanagi M"/>
            <person name="Keeley SD"/>
            <person name="Tatsumi K"/>
            <person name="Tanaka K"/>
            <person name="Motone F"/>
            <person name="Kageyama Y"/>
            <person name="Nozu R"/>
            <person name="Adachi N"/>
            <person name="Nishimura O"/>
            <person name="Nakagawa R"/>
            <person name="Tanegashima C"/>
            <person name="Kiyatake I"/>
            <person name="Matsumoto R"/>
            <person name="Murakumo K"/>
            <person name="Nishida K"/>
            <person name="Terakita A"/>
            <person name="Kuratani S"/>
            <person name="Sato K"/>
            <person name="Hyodo S Kuraku.S."/>
        </authorList>
    </citation>
    <scope>NUCLEOTIDE SEQUENCE [LARGE SCALE GENOMIC DNA]</scope>
</reference>
<sequence>ISFADYNLVDILSNLEVLSPGCLKCTPVLKAYYDRVIARPKLKAYLESDAHKKLPINGNGKQ</sequence>
<dbReference type="SUPFAM" id="SSF47616">
    <property type="entry name" value="GST C-terminal domain-like"/>
    <property type="match status" value="1"/>
</dbReference>
<dbReference type="Gene3D" id="3.40.30.10">
    <property type="entry name" value="Glutaredoxin"/>
    <property type="match status" value="1"/>
</dbReference>
<organism evidence="2 3">
    <name type="scientific">Chiloscyllium punctatum</name>
    <name type="common">Brownbanded bambooshark</name>
    <name type="synonym">Hemiscyllium punctatum</name>
    <dbReference type="NCBI Taxonomy" id="137246"/>
    <lineage>
        <taxon>Eukaryota</taxon>
        <taxon>Metazoa</taxon>
        <taxon>Chordata</taxon>
        <taxon>Craniata</taxon>
        <taxon>Vertebrata</taxon>
        <taxon>Chondrichthyes</taxon>
        <taxon>Elasmobranchii</taxon>
        <taxon>Galeomorphii</taxon>
        <taxon>Galeoidea</taxon>
        <taxon>Orectolobiformes</taxon>
        <taxon>Hemiscylliidae</taxon>
        <taxon>Chiloscyllium</taxon>
    </lineage>
</organism>